<evidence type="ECO:0000313" key="1">
    <source>
        <dbReference type="EMBL" id="EEC44232.1"/>
    </source>
</evidence>
<reference evidence="2" key="2">
    <citation type="submission" date="2008-08" db="EMBL/GenBank/DDBJ databases">
        <authorList>
            <consortium name="Diatom Consortium"/>
            <person name="Grigoriev I."/>
            <person name="Grimwood J."/>
            <person name="Kuo A."/>
            <person name="Otillar R.P."/>
            <person name="Salamov A."/>
            <person name="Detter J.C."/>
            <person name="Lindquist E."/>
            <person name="Shapiro H."/>
            <person name="Lucas S."/>
            <person name="Glavina del Rio T."/>
            <person name="Pitluck S."/>
            <person name="Rokhsar D."/>
            <person name="Bowler C."/>
        </authorList>
    </citation>
    <scope>GENOME REANNOTATION</scope>
    <source>
        <strain evidence="2">CCAP 1055/1</strain>
    </source>
</reference>
<keyword evidence="2" id="KW-1185">Reference proteome</keyword>
<name>B7GAD2_PHATC</name>
<dbReference type="OrthoDB" id="1434354at2759"/>
<gene>
    <name evidence="1" type="ORF">PHATRDRAFT_49368</name>
</gene>
<dbReference type="Gene3D" id="3.40.525.10">
    <property type="entry name" value="CRAL-TRIO lipid binding domain"/>
    <property type="match status" value="1"/>
</dbReference>
<dbReference type="InterPro" id="IPR036865">
    <property type="entry name" value="CRAL-TRIO_dom_sf"/>
</dbReference>
<protein>
    <submittedName>
        <fullName evidence="1">Uncharacterized protein</fullName>
    </submittedName>
</protein>
<dbReference type="HOGENOM" id="CLU_830202_0_0_1"/>
<proteinExistence type="predicted"/>
<dbReference type="GeneID" id="7195766"/>
<organism evidence="1 2">
    <name type="scientific">Phaeodactylum tricornutum (strain CCAP 1055/1)</name>
    <dbReference type="NCBI Taxonomy" id="556484"/>
    <lineage>
        <taxon>Eukaryota</taxon>
        <taxon>Sar</taxon>
        <taxon>Stramenopiles</taxon>
        <taxon>Ochrophyta</taxon>
        <taxon>Bacillariophyta</taxon>
        <taxon>Bacillariophyceae</taxon>
        <taxon>Bacillariophycidae</taxon>
        <taxon>Naviculales</taxon>
        <taxon>Phaeodactylaceae</taxon>
        <taxon>Phaeodactylum</taxon>
    </lineage>
</organism>
<dbReference type="Proteomes" id="UP000000759">
    <property type="component" value="Chromosome 22"/>
</dbReference>
<dbReference type="RefSeq" id="XP_002184054.1">
    <property type="nucleotide sequence ID" value="XM_002184018.1"/>
</dbReference>
<dbReference type="PaxDb" id="2850-Phatr49368"/>
<dbReference type="AlphaFoldDB" id="B7GAD2"/>
<accession>B7GAD2</accession>
<reference evidence="1 2" key="1">
    <citation type="journal article" date="2008" name="Nature">
        <title>The Phaeodactylum genome reveals the evolutionary history of diatom genomes.</title>
        <authorList>
            <person name="Bowler C."/>
            <person name="Allen A.E."/>
            <person name="Badger J.H."/>
            <person name="Grimwood J."/>
            <person name="Jabbari K."/>
            <person name="Kuo A."/>
            <person name="Maheswari U."/>
            <person name="Martens C."/>
            <person name="Maumus F."/>
            <person name="Otillar R.P."/>
            <person name="Rayko E."/>
            <person name="Salamov A."/>
            <person name="Vandepoele K."/>
            <person name="Beszteri B."/>
            <person name="Gruber A."/>
            <person name="Heijde M."/>
            <person name="Katinka M."/>
            <person name="Mock T."/>
            <person name="Valentin K."/>
            <person name="Verret F."/>
            <person name="Berges J.A."/>
            <person name="Brownlee C."/>
            <person name="Cadoret J.P."/>
            <person name="Chiovitti A."/>
            <person name="Choi C.J."/>
            <person name="Coesel S."/>
            <person name="De Martino A."/>
            <person name="Detter J.C."/>
            <person name="Durkin C."/>
            <person name="Falciatore A."/>
            <person name="Fournet J."/>
            <person name="Haruta M."/>
            <person name="Huysman M.J."/>
            <person name="Jenkins B.D."/>
            <person name="Jiroutova K."/>
            <person name="Jorgensen R.E."/>
            <person name="Joubert Y."/>
            <person name="Kaplan A."/>
            <person name="Kroger N."/>
            <person name="Kroth P.G."/>
            <person name="La Roche J."/>
            <person name="Lindquist E."/>
            <person name="Lommer M."/>
            <person name="Martin-Jezequel V."/>
            <person name="Lopez P.J."/>
            <person name="Lucas S."/>
            <person name="Mangogna M."/>
            <person name="McGinnis K."/>
            <person name="Medlin L.K."/>
            <person name="Montsant A."/>
            <person name="Oudot-Le Secq M.P."/>
            <person name="Napoli C."/>
            <person name="Obornik M."/>
            <person name="Parker M.S."/>
            <person name="Petit J.L."/>
            <person name="Porcel B.M."/>
            <person name="Poulsen N."/>
            <person name="Robison M."/>
            <person name="Rychlewski L."/>
            <person name="Rynearson T.A."/>
            <person name="Schmutz J."/>
            <person name="Shapiro H."/>
            <person name="Siaut M."/>
            <person name="Stanley M."/>
            <person name="Sussman M.R."/>
            <person name="Taylor A.R."/>
            <person name="Vardi A."/>
            <person name="von Dassow P."/>
            <person name="Vyverman W."/>
            <person name="Willis A."/>
            <person name="Wyrwicz L.S."/>
            <person name="Rokhsar D.S."/>
            <person name="Weissenbach J."/>
            <person name="Armbrust E.V."/>
            <person name="Green B.R."/>
            <person name="Van de Peer Y."/>
            <person name="Grigoriev I.V."/>
        </authorList>
    </citation>
    <scope>NUCLEOTIDE SEQUENCE [LARGE SCALE GENOMIC DNA]</scope>
    <source>
        <strain evidence="1 2">CCAP 1055/1</strain>
    </source>
</reference>
<dbReference type="InParanoid" id="B7GAD2"/>
<dbReference type="KEGG" id="pti:PHATRDRAFT_49368"/>
<evidence type="ECO:0000313" key="2">
    <source>
        <dbReference type="Proteomes" id="UP000000759"/>
    </source>
</evidence>
<dbReference type="EMBL" id="CM000624">
    <property type="protein sequence ID" value="EEC44232.1"/>
    <property type="molecule type" value="Genomic_DNA"/>
</dbReference>
<sequence>MRMDTVLMQQILNAEPAFFDIEEKIRCTKLLDEMSTEECEELALSSYTYWLATFDEIQPDRGMQRLAALKDIRRHYIAENKKYDSTLERLRQTCRLRRDNTITVLRTLFADNFDQFGLTANQLAIRAEYQVLVSEELAKQNMVVRGYDRENRAILYKLSRTKKDTLELAYTLTQLYLIDRAAAASEVVSRGKQDQVVVVLVFDNYLRSLSPPLSTWMRSKRCRCSDPMGT</sequence>